<dbReference type="Proteomes" id="UP000440004">
    <property type="component" value="Unassembled WGS sequence"/>
</dbReference>
<dbReference type="HAMAP" id="MF_00727">
    <property type="entry name" value="Tgl"/>
    <property type="match status" value="1"/>
</dbReference>
<reference evidence="3 4" key="1">
    <citation type="submission" date="2019-10" db="EMBL/GenBank/DDBJ databases">
        <title>Alkalibaculum tamaniensis sp.nov., a new alkaliphilic acetogen, isolated on methoxylated aromatics from a mud volcano.</title>
        <authorList>
            <person name="Khomyakova M.A."/>
            <person name="Merkel A.Y."/>
            <person name="Bonch-Osmolovskaya E.A."/>
            <person name="Slobodkin A.I."/>
        </authorList>
    </citation>
    <scope>NUCLEOTIDE SEQUENCE [LARGE SCALE GENOMIC DNA]</scope>
    <source>
        <strain evidence="3 4">M08DMB</strain>
    </source>
</reference>
<dbReference type="GO" id="GO:0030435">
    <property type="term" value="P:sporulation resulting in formation of a cellular spore"/>
    <property type="evidence" value="ECO:0007669"/>
    <property type="project" value="UniProtKB-KW"/>
</dbReference>
<keyword evidence="1 3" id="KW-0808">Transferase</keyword>
<evidence type="ECO:0000256" key="2">
    <source>
        <dbReference type="ARBA" id="ARBA00022969"/>
    </source>
</evidence>
<dbReference type="RefSeq" id="WP_152801767.1">
    <property type="nucleotide sequence ID" value="NZ_WHNX01000004.1"/>
</dbReference>
<evidence type="ECO:0000313" key="4">
    <source>
        <dbReference type="Proteomes" id="UP000440004"/>
    </source>
</evidence>
<dbReference type="InterPro" id="IPR020916">
    <property type="entry name" value="Gln_gamma-glutamylTfrase_bac"/>
</dbReference>
<evidence type="ECO:0000256" key="1">
    <source>
        <dbReference type="ARBA" id="ARBA00022679"/>
    </source>
</evidence>
<proteinExistence type="inferred from homology"/>
<name>A0A6A7K6X1_9FIRM</name>
<protein>
    <submittedName>
        <fullName evidence="3">Protein-glutamine gamma-glutamyltransferase</fullName>
    </submittedName>
</protein>
<accession>A0A6A7K6X1</accession>
<gene>
    <name evidence="3" type="ORF">GC105_03545</name>
</gene>
<dbReference type="EMBL" id="WHNX01000004">
    <property type="protein sequence ID" value="MPW24863.1"/>
    <property type="molecule type" value="Genomic_DNA"/>
</dbReference>
<keyword evidence="4" id="KW-1185">Reference proteome</keyword>
<sequence>MILINQSHIEIENLLNQFPSDDVARTTITLMSNSTEKYRYDTLDQLQFELLFRKAIVDSARKLSRSGLKFRVFRQSVCNTKYWIRTTDGGFDVRKDVSPSEAINDIFSHGSKYGTECATAILIVYFGALVDTFSKEYFDKHFSNITLMNWRSIHGKLKEIGSVKKSKDFFPGDRRYFNNPDVDPLTPEFQGENVIEMGDSLYYGHPLGVSNANQFIKGLNRKRKKGAEKSAYLMDSVGRPNFKSLSKSYAEDIKS</sequence>
<organism evidence="3 4">
    <name type="scientific">Alkalibaculum sporogenes</name>
    <dbReference type="NCBI Taxonomy" id="2655001"/>
    <lineage>
        <taxon>Bacteria</taxon>
        <taxon>Bacillati</taxon>
        <taxon>Bacillota</taxon>
        <taxon>Clostridia</taxon>
        <taxon>Eubacteriales</taxon>
        <taxon>Eubacteriaceae</taxon>
        <taxon>Alkalibaculum</taxon>
    </lineage>
</organism>
<keyword evidence="2" id="KW-0749">Sporulation</keyword>
<evidence type="ECO:0000313" key="3">
    <source>
        <dbReference type="EMBL" id="MPW24863.1"/>
    </source>
</evidence>
<dbReference type="AlphaFoldDB" id="A0A6A7K6X1"/>
<dbReference type="Pfam" id="PF20085">
    <property type="entry name" value="TGL"/>
    <property type="match status" value="1"/>
</dbReference>
<comment type="caution">
    <text evidence="3">The sequence shown here is derived from an EMBL/GenBank/DDBJ whole genome shotgun (WGS) entry which is preliminary data.</text>
</comment>
<dbReference type="GO" id="GO:0003810">
    <property type="term" value="F:protein-glutamine gamma-glutamyltransferase activity"/>
    <property type="evidence" value="ECO:0007669"/>
    <property type="project" value="InterPro"/>
</dbReference>